<evidence type="ECO:0000256" key="1">
    <source>
        <dbReference type="SAM" id="MobiDB-lite"/>
    </source>
</evidence>
<accession>A0A4R0RDX6</accession>
<dbReference type="EMBL" id="RWJN01000140">
    <property type="protein sequence ID" value="TCD66311.1"/>
    <property type="molecule type" value="Genomic_DNA"/>
</dbReference>
<dbReference type="Proteomes" id="UP000292702">
    <property type="component" value="Unassembled WGS sequence"/>
</dbReference>
<dbReference type="AlphaFoldDB" id="A0A4R0RDX6"/>
<sequence>MVTTPVRARCSYSESHLRLRQPNHPLHDSLSASTRRIPSSVAMRVSAILAGALISSTMAVPLRREARGYDLLARDHDLVVARDVLQAIYARELGPLDTRTTFPVKRAGLKNPFSKKKPKPGADANAGEGGSGGAGPSGSAASGSSNSAAPAANTAHTGSNAPAAGGTGARTGGANNRPSTPPEFHTDETPPHSPTPAYPSVSPPPPNYDSTRARQLDSPTGSGRRLNQWRPPSAGSSGSIEDEPIPERGRRRPSFESADTNPFDDPDD</sequence>
<proteinExistence type="predicted"/>
<evidence type="ECO:0000313" key="3">
    <source>
        <dbReference type="EMBL" id="TCD66311.1"/>
    </source>
</evidence>
<gene>
    <name evidence="3" type="ORF">EIP91_001557</name>
</gene>
<keyword evidence="2" id="KW-0812">Transmembrane</keyword>
<feature type="transmembrane region" description="Helical" evidence="2">
    <location>
        <begin position="41"/>
        <end position="62"/>
    </location>
</feature>
<evidence type="ECO:0000256" key="2">
    <source>
        <dbReference type="SAM" id="Phobius"/>
    </source>
</evidence>
<reference evidence="3 4" key="1">
    <citation type="submission" date="2018-11" db="EMBL/GenBank/DDBJ databases">
        <title>Genome assembly of Steccherinum ochraceum LE-BIN_3174, the white-rot fungus of the Steccherinaceae family (The Residual Polyporoid clade, Polyporales, Basidiomycota).</title>
        <authorList>
            <person name="Fedorova T.V."/>
            <person name="Glazunova O.A."/>
            <person name="Landesman E.O."/>
            <person name="Moiseenko K.V."/>
            <person name="Psurtseva N.V."/>
            <person name="Savinova O.S."/>
            <person name="Shakhova N.V."/>
            <person name="Tyazhelova T.V."/>
            <person name="Vasina D.V."/>
        </authorList>
    </citation>
    <scope>NUCLEOTIDE SEQUENCE [LARGE SCALE GENOMIC DNA]</scope>
    <source>
        <strain evidence="3 4">LE-BIN_3174</strain>
    </source>
</reference>
<evidence type="ECO:0000313" key="4">
    <source>
        <dbReference type="Proteomes" id="UP000292702"/>
    </source>
</evidence>
<organism evidence="3 4">
    <name type="scientific">Steccherinum ochraceum</name>
    <dbReference type="NCBI Taxonomy" id="92696"/>
    <lineage>
        <taxon>Eukaryota</taxon>
        <taxon>Fungi</taxon>
        <taxon>Dikarya</taxon>
        <taxon>Basidiomycota</taxon>
        <taxon>Agaricomycotina</taxon>
        <taxon>Agaricomycetes</taxon>
        <taxon>Polyporales</taxon>
        <taxon>Steccherinaceae</taxon>
        <taxon>Steccherinum</taxon>
    </lineage>
</organism>
<keyword evidence="2" id="KW-1133">Transmembrane helix</keyword>
<feature type="compositionally biased region" description="Pro residues" evidence="1">
    <location>
        <begin position="191"/>
        <end position="207"/>
    </location>
</feature>
<feature type="region of interest" description="Disordered" evidence="1">
    <location>
        <begin position="107"/>
        <end position="268"/>
    </location>
</feature>
<protein>
    <submittedName>
        <fullName evidence="3">Uncharacterized protein</fullName>
    </submittedName>
</protein>
<feature type="compositionally biased region" description="Gly residues" evidence="1">
    <location>
        <begin position="127"/>
        <end position="136"/>
    </location>
</feature>
<name>A0A4R0RDX6_9APHY</name>
<feature type="compositionally biased region" description="Low complexity" evidence="1">
    <location>
        <begin position="137"/>
        <end position="164"/>
    </location>
</feature>
<keyword evidence="4" id="KW-1185">Reference proteome</keyword>
<comment type="caution">
    <text evidence="3">The sequence shown here is derived from an EMBL/GenBank/DDBJ whole genome shotgun (WGS) entry which is preliminary data.</text>
</comment>
<keyword evidence="2" id="KW-0472">Membrane</keyword>